<dbReference type="InterPro" id="IPR026242">
    <property type="entry name" value="HAUS2_metazoa"/>
</dbReference>
<comment type="caution">
    <text evidence="1">The sequence shown here is derived from an EMBL/GenBank/DDBJ whole genome shotgun (WGS) entry which is preliminary data.</text>
</comment>
<dbReference type="GO" id="GO:1990498">
    <property type="term" value="C:mitotic spindle microtubule"/>
    <property type="evidence" value="ECO:0007669"/>
    <property type="project" value="TreeGrafter"/>
</dbReference>
<dbReference type="GO" id="GO:0007020">
    <property type="term" value="P:microtubule nucleation"/>
    <property type="evidence" value="ECO:0007669"/>
    <property type="project" value="TreeGrafter"/>
</dbReference>
<dbReference type="OrthoDB" id="2436605at2759"/>
<dbReference type="EMBL" id="SRMA01027325">
    <property type="protein sequence ID" value="TRY55389.1"/>
    <property type="molecule type" value="Genomic_DNA"/>
</dbReference>
<evidence type="ECO:0000313" key="1">
    <source>
        <dbReference type="EMBL" id="TRY55389.1"/>
    </source>
</evidence>
<dbReference type="PANTHER" id="PTHR16039:SF1">
    <property type="entry name" value="HAUS AUGMIN-LIKE COMPLEX SUBUNIT 2"/>
    <property type="match status" value="1"/>
</dbReference>
<dbReference type="InterPro" id="IPR028346">
    <property type="entry name" value="HAUS2"/>
</dbReference>
<dbReference type="EMBL" id="SRMA01027325">
    <property type="protein sequence ID" value="TRY55388.1"/>
    <property type="molecule type" value="Genomic_DNA"/>
</dbReference>
<gene>
    <name evidence="1" type="ORF">DNTS_034409</name>
</gene>
<reference evidence="1" key="2">
    <citation type="submission" date="2019-04" db="EMBL/GenBank/DDBJ databases">
        <authorList>
            <person name="Kadobianskyi M."/>
            <person name="Schulze L."/>
            <person name="Schuelke M."/>
            <person name="Judkewitz B."/>
        </authorList>
    </citation>
    <scope>NUCLEOTIDE SEQUENCE</scope>
    <source>
        <strain evidence="1">Bolton</strain>
        <tissue evidence="1">Whole-body</tissue>
    </source>
</reference>
<dbReference type="PANTHER" id="PTHR16039">
    <property type="entry name" value="HAUS AUGMIN-LIKE COMPLEX SUBUNIT 2"/>
    <property type="match status" value="1"/>
</dbReference>
<dbReference type="AlphaFoldDB" id="A0A553MQE2"/>
<name>A0A553MQE2_9TELE</name>
<dbReference type="Proteomes" id="UP000316079">
    <property type="component" value="Unassembled WGS sequence"/>
</dbReference>
<keyword evidence="2" id="KW-1185">Reference proteome</keyword>
<reference evidence="1 2" key="1">
    <citation type="journal article" date="2019" name="Sci. Data">
        <title>Hybrid genome assembly and annotation of Danionella translucida.</title>
        <authorList>
            <person name="Kadobianskyi M."/>
            <person name="Schulze L."/>
            <person name="Schuelke M."/>
            <person name="Judkewitz B."/>
        </authorList>
    </citation>
    <scope>NUCLEOTIDE SEQUENCE [LARGE SCALE GENOMIC DNA]</scope>
    <source>
        <strain evidence="1 2">Bolton</strain>
    </source>
</reference>
<dbReference type="Pfam" id="PF15003">
    <property type="entry name" value="HAUS2"/>
    <property type="match status" value="1"/>
</dbReference>
<dbReference type="GO" id="GO:0051225">
    <property type="term" value="P:spindle assembly"/>
    <property type="evidence" value="ECO:0007669"/>
    <property type="project" value="InterPro"/>
</dbReference>
<dbReference type="GO" id="GO:0070652">
    <property type="term" value="C:HAUS complex"/>
    <property type="evidence" value="ECO:0007669"/>
    <property type="project" value="InterPro"/>
</dbReference>
<evidence type="ECO:0000313" key="2">
    <source>
        <dbReference type="Proteomes" id="UP000316079"/>
    </source>
</evidence>
<dbReference type="PRINTS" id="PR02088">
    <property type="entry name" value="HAUSAUGMINL2"/>
</dbReference>
<protein>
    <submittedName>
        <fullName evidence="1">Uncharacterized protein</fullName>
    </submittedName>
</protein>
<dbReference type="STRING" id="623744.A0A553MQE2"/>
<proteinExistence type="predicted"/>
<accession>A0A553MQE2</accession>
<dbReference type="GO" id="GO:0007098">
    <property type="term" value="P:centrosome cycle"/>
    <property type="evidence" value="ECO:0007669"/>
    <property type="project" value="InterPro"/>
</dbReference>
<dbReference type="GO" id="GO:0005813">
    <property type="term" value="C:centrosome"/>
    <property type="evidence" value="ECO:0007669"/>
    <property type="project" value="TreeGrafter"/>
</dbReference>
<sequence>MNPSDRVTSTVTPAARILARCVAAGTMTQSEIDAVPREPEIFSSSLLDVERLNRIRQELDQGNLDVELLKLERECADVTHSYYLSQKFDSLQQFSSHLQEVLREKTVLLERLTKPLCQKNLPVQADDHRYVVELMRMVVEFIENLDMKVETFR</sequence>
<organism evidence="1 2">
    <name type="scientific">Danionella cerebrum</name>
    <dbReference type="NCBI Taxonomy" id="2873325"/>
    <lineage>
        <taxon>Eukaryota</taxon>
        <taxon>Metazoa</taxon>
        <taxon>Chordata</taxon>
        <taxon>Craniata</taxon>
        <taxon>Vertebrata</taxon>
        <taxon>Euteleostomi</taxon>
        <taxon>Actinopterygii</taxon>
        <taxon>Neopterygii</taxon>
        <taxon>Teleostei</taxon>
        <taxon>Ostariophysi</taxon>
        <taxon>Cypriniformes</taxon>
        <taxon>Danionidae</taxon>
        <taxon>Danioninae</taxon>
        <taxon>Danionella</taxon>
    </lineage>
</organism>